<organism evidence="2">
    <name type="scientific">Pandoravirus macleodensis</name>
    <dbReference type="NCBI Taxonomy" id="2107707"/>
    <lineage>
        <taxon>Viruses</taxon>
        <taxon>Pandoravirus</taxon>
    </lineage>
</organism>
<dbReference type="GeneID" id="36841531"/>
<feature type="compositionally biased region" description="Basic and acidic residues" evidence="1">
    <location>
        <begin position="213"/>
        <end position="222"/>
    </location>
</feature>
<proteinExistence type="predicted"/>
<feature type="region of interest" description="Disordered" evidence="1">
    <location>
        <begin position="198"/>
        <end position="224"/>
    </location>
</feature>
<name>A0A2U7UF50_9VIRU</name>
<protein>
    <submittedName>
        <fullName evidence="2">Uncharacterized protein</fullName>
    </submittedName>
</protein>
<dbReference type="RefSeq" id="YP_009481072.1">
    <property type="nucleotide sequence ID" value="NC_037665.1"/>
</dbReference>
<sequence length="375" mass="41761">MLPVPISFLLSTLARLKKLLSCFSSLSPVLFGMNENADASTARCARGIPKWVDHDEDKQASQHCIDAHAIDDCNDNNDNNDDQDFLCARGCGQSILPGKEVRDGRALAAWRDWPFDGHDVLFDQQRDALAAAFAARLERHVAWIESAPLRVAARDRDNGPLSLYHYRYAIITAPTIVYTSTVWWTSMLVDEDAFLDGDDDDDNDNNNDGMEGDINKSDENRTADNGNVIASRQHHQRDNDLDNTDVASAPKRLLSIEKQQQQLKGFYLDGDSHHDSDQSGSAEEANHNDVTTTALYHGKERWRSMDAVDLRTATTRLCRRGVVVASETDFLVWRGSADDAIDQLDAIDDAAKQVHAILCFRPVDMCTGISVPVPY</sequence>
<evidence type="ECO:0000256" key="1">
    <source>
        <dbReference type="SAM" id="MobiDB-lite"/>
    </source>
</evidence>
<gene>
    <name evidence="2" type="ORF">pmac_cds_388</name>
</gene>
<dbReference type="EMBL" id="MG011691">
    <property type="protein sequence ID" value="AVK77076.1"/>
    <property type="molecule type" value="Genomic_DNA"/>
</dbReference>
<accession>A0A2U7UF50</accession>
<feature type="region of interest" description="Disordered" evidence="1">
    <location>
        <begin position="267"/>
        <end position="289"/>
    </location>
</feature>
<evidence type="ECO:0000313" key="2">
    <source>
        <dbReference type="EMBL" id="AVK77076.1"/>
    </source>
</evidence>
<dbReference type="Proteomes" id="UP000249758">
    <property type="component" value="Segment"/>
</dbReference>
<reference evidence="2" key="1">
    <citation type="journal article" date="2018" name="Nat. Commun.">
        <title>Diversity and evolution of the emerging Pandoraviridae family.</title>
        <authorList>
            <person name="Legendre M."/>
            <person name="Fabre E."/>
            <person name="Poirot O."/>
            <person name="Jeudy S."/>
            <person name="Lartigue A."/>
            <person name="Alempic J.M."/>
            <person name="Beucher L."/>
            <person name="Philippe N."/>
            <person name="Bertaux L."/>
            <person name="Christo-Foroux E."/>
            <person name="Labadie K."/>
            <person name="Coute Y."/>
            <person name="Abergel C."/>
            <person name="Claverie J.M."/>
        </authorList>
    </citation>
    <scope>NUCLEOTIDE SEQUENCE [LARGE SCALE GENOMIC DNA]</scope>
    <source>
        <strain evidence="2">Macleodensis</strain>
    </source>
</reference>
<dbReference type="KEGG" id="vg:36841531"/>